<dbReference type="EMBL" id="FNYC01000006">
    <property type="protein sequence ID" value="SEJ35720.1"/>
    <property type="molecule type" value="Genomic_DNA"/>
</dbReference>
<keyword evidence="1" id="KW-0732">Signal</keyword>
<keyword evidence="3" id="KW-1185">Reference proteome</keyword>
<dbReference type="AlphaFoldDB" id="A0A1H6YEW2"/>
<gene>
    <name evidence="2" type="ORF">SAMN04487997_3128</name>
</gene>
<evidence type="ECO:0000313" key="3">
    <source>
        <dbReference type="Proteomes" id="UP000199420"/>
    </source>
</evidence>
<sequence length="286" mass="31252">MPHPANRPSWSALGAGLVLIPLALASSIASAQDSPALPDRASLRLGGYFANMDTDISLADPSEILSAKINLEDDLGFRQDGTVPRARADFLIGEHQGLALDYYGINRSSHQVLARDISYDGVDYSANADVRAKLDFDFGSVAWRWWFGQGDDAYGVGLGAGWYRVKTALAGDGAYDLGVGGPQPVSVTSTSNDSAWAPMLQLGWRHSFSDQWRMYLDASGVRKNGGRISGHIYNAALGLEWLPWQHIGLGLEYGYSQIKLHWNRRAYDADLDMTLSGPSAFVNLRW</sequence>
<organism evidence="2 3">
    <name type="scientific">Frateuria terrea</name>
    <dbReference type="NCBI Taxonomy" id="529704"/>
    <lineage>
        <taxon>Bacteria</taxon>
        <taxon>Pseudomonadati</taxon>
        <taxon>Pseudomonadota</taxon>
        <taxon>Gammaproteobacteria</taxon>
        <taxon>Lysobacterales</taxon>
        <taxon>Rhodanobacteraceae</taxon>
        <taxon>Frateuria</taxon>
    </lineage>
</organism>
<reference evidence="2 3" key="1">
    <citation type="submission" date="2016-10" db="EMBL/GenBank/DDBJ databases">
        <authorList>
            <person name="de Groot N.N."/>
        </authorList>
    </citation>
    <scope>NUCLEOTIDE SEQUENCE [LARGE SCALE GENOMIC DNA]</scope>
    <source>
        <strain evidence="2 3">DSM 26515</strain>
    </source>
</reference>
<dbReference type="RefSeq" id="WP_091337052.1">
    <property type="nucleotide sequence ID" value="NZ_FNYC01000006.1"/>
</dbReference>
<feature type="chain" id="PRO_5011760206" description="Outer membrane protein beta-barrel domain-containing protein" evidence="1">
    <location>
        <begin position="32"/>
        <end position="286"/>
    </location>
</feature>
<evidence type="ECO:0000256" key="1">
    <source>
        <dbReference type="SAM" id="SignalP"/>
    </source>
</evidence>
<proteinExistence type="predicted"/>
<evidence type="ECO:0000313" key="2">
    <source>
        <dbReference type="EMBL" id="SEJ35720.1"/>
    </source>
</evidence>
<protein>
    <recommendedName>
        <fullName evidence="4">Outer membrane protein beta-barrel domain-containing protein</fullName>
    </recommendedName>
</protein>
<accession>A0A1H6YEW2</accession>
<name>A0A1H6YEW2_9GAMM</name>
<dbReference type="Proteomes" id="UP000199420">
    <property type="component" value="Unassembled WGS sequence"/>
</dbReference>
<evidence type="ECO:0008006" key="4">
    <source>
        <dbReference type="Google" id="ProtNLM"/>
    </source>
</evidence>
<dbReference type="STRING" id="529704.SAMN02927913_2313"/>
<dbReference type="OrthoDB" id="8716343at2"/>
<feature type="signal peptide" evidence="1">
    <location>
        <begin position="1"/>
        <end position="31"/>
    </location>
</feature>